<name>A0ABS2V373_9ACTN</name>
<gene>
    <name evidence="2" type="ORF">JE024_37590</name>
</gene>
<proteinExistence type="predicted"/>
<comment type="caution">
    <text evidence="2">The sequence shown here is derived from an EMBL/GenBank/DDBJ whole genome shotgun (WGS) entry which is preliminary data.</text>
</comment>
<accession>A0ABS2V373</accession>
<organism evidence="2 3">
    <name type="scientific">Streptomyces zhihengii</name>
    <dbReference type="NCBI Taxonomy" id="1818004"/>
    <lineage>
        <taxon>Bacteria</taxon>
        <taxon>Bacillati</taxon>
        <taxon>Actinomycetota</taxon>
        <taxon>Actinomycetes</taxon>
        <taxon>Kitasatosporales</taxon>
        <taxon>Streptomycetaceae</taxon>
        <taxon>Streptomyces</taxon>
    </lineage>
</organism>
<protein>
    <recommendedName>
        <fullName evidence="4">A-factor biosynthesis hotdog domain-containing protein</fullName>
    </recommendedName>
</protein>
<dbReference type="EMBL" id="JAFEJA010000002">
    <property type="protein sequence ID" value="MBM9624281.1"/>
    <property type="molecule type" value="Genomic_DNA"/>
</dbReference>
<evidence type="ECO:0008006" key="4">
    <source>
        <dbReference type="Google" id="ProtNLM"/>
    </source>
</evidence>
<sequence length="309" mass="31658">MNGTAMDTTLPAPGHPDGTGAPAARGPADGEAAPSWHALGLPTMSSMLLQSFARQGSHSYAARCQWPRLHPLNDRMPVVRHHPLLMLESTRQIALALARWYPAPAGHPPCEPVSAGLGLRPESWPGERGCATDLQVRIGVSDLLASGTGAAAFRVTAEYLHGGVPIGSCTVKLAGRVPEVPPAGDVPLPGLLHPPAAAVGAGCEGDVLLARGAQGRLVIAPRDPGHPVLLPGAPSSLTATAVLEAGRQAVLLTSGRTSAAVAGLRLDLTHRVPVRGARVDVAWEHGGSRFLVTSGGVVAATGSVVFVRS</sequence>
<dbReference type="Proteomes" id="UP000664109">
    <property type="component" value="Unassembled WGS sequence"/>
</dbReference>
<evidence type="ECO:0000256" key="1">
    <source>
        <dbReference type="SAM" id="MobiDB-lite"/>
    </source>
</evidence>
<evidence type="ECO:0000313" key="3">
    <source>
        <dbReference type="Proteomes" id="UP000664109"/>
    </source>
</evidence>
<reference evidence="2 3" key="1">
    <citation type="journal article" date="2016" name="Arch. Microbiol.">
        <title>Streptomyces zhihengii sp. nov., isolated from rhizospheric soil of Psammosilene tunicoides.</title>
        <authorList>
            <person name="Huang M.J."/>
            <person name="Fei J.J."/>
            <person name="Salam N."/>
            <person name="Kim C.J."/>
            <person name="Hozzein W.N."/>
            <person name="Xiao M."/>
            <person name="Huang H.Q."/>
            <person name="Li W.J."/>
        </authorList>
    </citation>
    <scope>NUCLEOTIDE SEQUENCE [LARGE SCALE GENOMIC DNA]</scope>
    <source>
        <strain evidence="2 3">YIM T102</strain>
    </source>
</reference>
<evidence type="ECO:0000313" key="2">
    <source>
        <dbReference type="EMBL" id="MBM9624281.1"/>
    </source>
</evidence>
<dbReference type="RefSeq" id="WP_205378300.1">
    <property type="nucleotide sequence ID" value="NZ_JAFEJA010000002.1"/>
</dbReference>
<keyword evidence="3" id="KW-1185">Reference proteome</keyword>
<feature type="region of interest" description="Disordered" evidence="1">
    <location>
        <begin position="1"/>
        <end position="36"/>
    </location>
</feature>